<dbReference type="AlphaFoldDB" id="A0A5N6U4Y7"/>
<evidence type="ECO:0000313" key="1">
    <source>
        <dbReference type="EMBL" id="KAE8153713.1"/>
    </source>
</evidence>
<keyword evidence="2" id="KW-1185">Reference proteome</keyword>
<dbReference type="InterPro" id="IPR023213">
    <property type="entry name" value="CAT-like_dom_sf"/>
</dbReference>
<dbReference type="Proteomes" id="UP000325780">
    <property type="component" value="Unassembled WGS sequence"/>
</dbReference>
<protein>
    <recommendedName>
        <fullName evidence="3">LysR family regulatory protein</fullName>
    </recommendedName>
</protein>
<sequence length="494" mass="55926">MDFFWRILRRQPQTVPGDRVIPLRFWDDRAYFRSSSHDYTFRFDDVLDITKLRGALERLMEMGGWRQVGARLRLNANGDLEYHIPPKYTEQRPAFMFTSTKYGMGIDQHPDGSRLPKTSDHPFLAPSPSAFGALVRHADSPRLLDDWLYSDRPQLHIHVVQFQDATLLTVSHPHTLTDAGGRWSLLHAWIAVLEGREGDVPSFEGFQHDPLASLGVEVPKQQYLHFGQIVTGLRVIGLVFRYALEHLWYPRQEDRAICLPGQFVDRMRDTARQGLVASSDSGPPAFLSDGDVLIAWWTRTVVTALRPALHRTVMLLNVVDIRSLFPSWFQPRVAYIGNAASPSYTLFRVHQCIQGSLGSLASHNRQALIRHRTVDQVQALAAVQRESRMRATPLIGDSSSLVMACSNLHKGRWFDLDFSAAVVRPGIPLDQRANALGRPSYINVIEHTNGYPSRNVTRILGKDAAGNWWLTCGLRRGAWSSIEKQLLELGKKAE</sequence>
<proteinExistence type="predicted"/>
<gene>
    <name evidence="1" type="ORF">BDV25DRAFT_18439</name>
</gene>
<accession>A0A5N6U4Y7</accession>
<reference evidence="1 2" key="1">
    <citation type="submission" date="2019-04" db="EMBL/GenBank/DDBJ databases">
        <title>Friends and foes A comparative genomics study of 23 Aspergillus species from section Flavi.</title>
        <authorList>
            <consortium name="DOE Joint Genome Institute"/>
            <person name="Kjaerbolling I."/>
            <person name="Vesth T."/>
            <person name="Frisvad J.C."/>
            <person name="Nybo J.L."/>
            <person name="Theobald S."/>
            <person name="Kildgaard S."/>
            <person name="Isbrandt T."/>
            <person name="Kuo A."/>
            <person name="Sato A."/>
            <person name="Lyhne E.K."/>
            <person name="Kogle M.E."/>
            <person name="Wiebenga A."/>
            <person name="Kun R.S."/>
            <person name="Lubbers R.J."/>
            <person name="Makela M.R."/>
            <person name="Barry K."/>
            <person name="Chovatia M."/>
            <person name="Clum A."/>
            <person name="Daum C."/>
            <person name="Haridas S."/>
            <person name="He G."/>
            <person name="LaButti K."/>
            <person name="Lipzen A."/>
            <person name="Mondo S."/>
            <person name="Riley R."/>
            <person name="Salamov A."/>
            <person name="Simmons B.A."/>
            <person name="Magnuson J.K."/>
            <person name="Henrissat B."/>
            <person name="Mortensen U.H."/>
            <person name="Larsen T.O."/>
            <person name="Devries R.P."/>
            <person name="Grigoriev I.V."/>
            <person name="Machida M."/>
            <person name="Baker S.E."/>
            <person name="Andersen M.R."/>
        </authorList>
    </citation>
    <scope>NUCLEOTIDE SEQUENCE [LARGE SCALE GENOMIC DNA]</scope>
    <source>
        <strain evidence="1 2">IBT 18842</strain>
    </source>
</reference>
<dbReference type="Pfam" id="PF02458">
    <property type="entry name" value="Transferase"/>
    <property type="match status" value="1"/>
</dbReference>
<organism evidence="1 2">
    <name type="scientific">Aspergillus avenaceus</name>
    <dbReference type="NCBI Taxonomy" id="36643"/>
    <lineage>
        <taxon>Eukaryota</taxon>
        <taxon>Fungi</taxon>
        <taxon>Dikarya</taxon>
        <taxon>Ascomycota</taxon>
        <taxon>Pezizomycotina</taxon>
        <taxon>Eurotiomycetes</taxon>
        <taxon>Eurotiomycetidae</taxon>
        <taxon>Eurotiales</taxon>
        <taxon>Aspergillaceae</taxon>
        <taxon>Aspergillus</taxon>
        <taxon>Aspergillus subgen. Circumdati</taxon>
    </lineage>
</organism>
<evidence type="ECO:0000313" key="2">
    <source>
        <dbReference type="Proteomes" id="UP000325780"/>
    </source>
</evidence>
<dbReference type="Gene3D" id="3.30.559.10">
    <property type="entry name" value="Chloramphenicol acetyltransferase-like domain"/>
    <property type="match status" value="2"/>
</dbReference>
<evidence type="ECO:0008006" key="3">
    <source>
        <dbReference type="Google" id="ProtNLM"/>
    </source>
</evidence>
<dbReference type="OrthoDB" id="21502at2759"/>
<dbReference type="EMBL" id="ML742036">
    <property type="protein sequence ID" value="KAE8153713.1"/>
    <property type="molecule type" value="Genomic_DNA"/>
</dbReference>
<name>A0A5N6U4Y7_ASPAV</name>